<dbReference type="EMBL" id="JAHRHJ020000006">
    <property type="protein sequence ID" value="KAH9312560.1"/>
    <property type="molecule type" value="Genomic_DNA"/>
</dbReference>
<comment type="caution">
    <text evidence="2">The sequence shown here is derived from an EMBL/GenBank/DDBJ whole genome shotgun (WGS) entry which is preliminary data.</text>
</comment>
<dbReference type="PANTHER" id="PTHR34539">
    <property type="entry name" value="T6J4.11 PROTEIN"/>
    <property type="match status" value="1"/>
</dbReference>
<feature type="region of interest" description="Disordered" evidence="1">
    <location>
        <begin position="1"/>
        <end position="24"/>
    </location>
</feature>
<evidence type="ECO:0000313" key="2">
    <source>
        <dbReference type="EMBL" id="KAH9312560.1"/>
    </source>
</evidence>
<evidence type="ECO:0000313" key="3">
    <source>
        <dbReference type="Proteomes" id="UP000824469"/>
    </source>
</evidence>
<dbReference type="Proteomes" id="UP000824469">
    <property type="component" value="Unassembled WGS sequence"/>
</dbReference>
<name>A0AA38L957_TAXCH</name>
<evidence type="ECO:0000256" key="1">
    <source>
        <dbReference type="SAM" id="MobiDB-lite"/>
    </source>
</evidence>
<dbReference type="OMA" id="PFETAGR"/>
<reference evidence="2 3" key="1">
    <citation type="journal article" date="2021" name="Nat. Plants">
        <title>The Taxus genome provides insights into paclitaxel biosynthesis.</title>
        <authorList>
            <person name="Xiong X."/>
            <person name="Gou J."/>
            <person name="Liao Q."/>
            <person name="Li Y."/>
            <person name="Zhou Q."/>
            <person name="Bi G."/>
            <person name="Li C."/>
            <person name="Du R."/>
            <person name="Wang X."/>
            <person name="Sun T."/>
            <person name="Guo L."/>
            <person name="Liang H."/>
            <person name="Lu P."/>
            <person name="Wu Y."/>
            <person name="Zhang Z."/>
            <person name="Ro D.K."/>
            <person name="Shang Y."/>
            <person name="Huang S."/>
            <person name="Yan J."/>
        </authorList>
    </citation>
    <scope>NUCLEOTIDE SEQUENCE [LARGE SCALE GENOMIC DNA]</scope>
    <source>
        <strain evidence="2">Ta-2019</strain>
    </source>
</reference>
<gene>
    <name evidence="2" type="ORF">KI387_027595</name>
</gene>
<dbReference type="AlphaFoldDB" id="A0AA38L957"/>
<keyword evidence="3" id="KW-1185">Reference proteome</keyword>
<sequence length="264" mass="29550">MFDQARSEGEDDNQGGRRHGEELMELQRARQLPQRCNVSPSCCDIQQRTTQVEARLLAKRSREDEAPQDSVKRFRGDTEKQLLCLFQEIESADKLQVEESFGPSDDVVNQVMRSLEEEIGITASCSTSYEGFGDSFALKRDDTVASDVTSRYEIQSPDYGEIDLDYLLGASDDDLGIPPSPLQNLGNQTLLSLPEDEGFRLSLDSSENAEQKGFVDNWHYDDSDFVDYTQIDTAAFHIVTEGTSIDGDYSAPWRLETASAGVMF</sequence>
<organism evidence="2 3">
    <name type="scientific">Taxus chinensis</name>
    <name type="common">Chinese yew</name>
    <name type="synonym">Taxus wallichiana var. chinensis</name>
    <dbReference type="NCBI Taxonomy" id="29808"/>
    <lineage>
        <taxon>Eukaryota</taxon>
        <taxon>Viridiplantae</taxon>
        <taxon>Streptophyta</taxon>
        <taxon>Embryophyta</taxon>
        <taxon>Tracheophyta</taxon>
        <taxon>Spermatophyta</taxon>
        <taxon>Pinopsida</taxon>
        <taxon>Pinidae</taxon>
        <taxon>Conifers II</taxon>
        <taxon>Cupressales</taxon>
        <taxon>Taxaceae</taxon>
        <taxon>Taxus</taxon>
    </lineage>
</organism>
<dbReference type="PANTHER" id="PTHR34539:SF19">
    <property type="entry name" value="T6J4.11 PROTEIN"/>
    <property type="match status" value="1"/>
</dbReference>
<protein>
    <submittedName>
        <fullName evidence="2">Uncharacterized protein</fullName>
    </submittedName>
</protein>
<proteinExistence type="predicted"/>
<accession>A0AA38L957</accession>